<evidence type="ECO:0000256" key="6">
    <source>
        <dbReference type="ARBA" id="ARBA00022490"/>
    </source>
</evidence>
<organism evidence="13 14">
    <name type="scientific">Acrasis kona</name>
    <dbReference type="NCBI Taxonomy" id="1008807"/>
    <lineage>
        <taxon>Eukaryota</taxon>
        <taxon>Discoba</taxon>
        <taxon>Heterolobosea</taxon>
        <taxon>Tetramitia</taxon>
        <taxon>Eutetramitia</taxon>
        <taxon>Acrasidae</taxon>
        <taxon>Acrasis</taxon>
    </lineage>
</organism>
<evidence type="ECO:0000256" key="7">
    <source>
        <dbReference type="ARBA" id="ARBA00022782"/>
    </source>
</evidence>
<keyword evidence="8 11" id="KW-0175">Coiled coil</keyword>
<proteinExistence type="predicted"/>
<keyword evidence="6" id="KW-0963">Cytoplasm</keyword>
<protein>
    <recommendedName>
        <fullName evidence="4">Coiled-coil alpha-helical rod protein 1</fullName>
    </recommendedName>
    <alternativeName>
        <fullName evidence="10">Alpha-helical coiled-coil rod protein</fullName>
    </alternativeName>
</protein>
<feature type="coiled-coil region" evidence="11">
    <location>
        <begin position="220"/>
        <end position="254"/>
    </location>
</feature>
<dbReference type="GO" id="GO:0005814">
    <property type="term" value="C:centriole"/>
    <property type="evidence" value="ECO:0007669"/>
    <property type="project" value="TreeGrafter"/>
</dbReference>
<dbReference type="AlphaFoldDB" id="A0AAW2ZJR6"/>
<comment type="caution">
    <text evidence="13">The sequence shown here is derived from an EMBL/GenBank/DDBJ whole genome shotgun (WGS) entry which is preliminary data.</text>
</comment>
<comment type="subcellular location">
    <subcellularLocation>
        <location evidence="3">Cytoplasm</location>
    </subcellularLocation>
    <subcellularLocation>
        <location evidence="2">Nucleus</location>
    </subcellularLocation>
</comment>
<feature type="region of interest" description="Disordered" evidence="12">
    <location>
        <begin position="66"/>
        <end position="85"/>
    </location>
</feature>
<evidence type="ECO:0000313" key="13">
    <source>
        <dbReference type="EMBL" id="KAL0489218.1"/>
    </source>
</evidence>
<gene>
    <name evidence="13" type="ORF">AKO1_013736</name>
</gene>
<evidence type="ECO:0000313" key="14">
    <source>
        <dbReference type="Proteomes" id="UP001431209"/>
    </source>
</evidence>
<dbReference type="GO" id="GO:0005634">
    <property type="term" value="C:nucleus"/>
    <property type="evidence" value="ECO:0007669"/>
    <property type="project" value="UniProtKB-SubCell"/>
</dbReference>
<dbReference type="GO" id="GO:0030154">
    <property type="term" value="P:cell differentiation"/>
    <property type="evidence" value="ECO:0007669"/>
    <property type="project" value="UniProtKB-KW"/>
</dbReference>
<feature type="coiled-coil region" evidence="11">
    <location>
        <begin position="135"/>
        <end position="162"/>
    </location>
</feature>
<keyword evidence="14" id="KW-1185">Reference proteome</keyword>
<keyword evidence="9" id="KW-0539">Nucleus</keyword>
<dbReference type="Proteomes" id="UP001431209">
    <property type="component" value="Unassembled WGS sequence"/>
</dbReference>
<feature type="compositionally biased region" description="Basic and acidic residues" evidence="12">
    <location>
        <begin position="66"/>
        <end position="77"/>
    </location>
</feature>
<dbReference type="EMBL" id="JAOPGA020001532">
    <property type="protein sequence ID" value="KAL0489218.1"/>
    <property type="molecule type" value="Genomic_DNA"/>
</dbReference>
<reference evidence="13 14" key="1">
    <citation type="submission" date="2024-03" db="EMBL/GenBank/DDBJ databases">
        <title>The Acrasis kona genome and developmental transcriptomes reveal deep origins of eukaryotic multicellular pathways.</title>
        <authorList>
            <person name="Sheikh S."/>
            <person name="Fu C.-J."/>
            <person name="Brown M.W."/>
            <person name="Baldauf S.L."/>
        </authorList>
    </citation>
    <scope>NUCLEOTIDE SEQUENCE [LARGE SCALE GENOMIC DNA]</scope>
    <source>
        <strain evidence="13 14">ATCC MYA-3509</strain>
    </source>
</reference>
<evidence type="ECO:0000256" key="8">
    <source>
        <dbReference type="ARBA" id="ARBA00023054"/>
    </source>
</evidence>
<dbReference type="InterPro" id="IPR009800">
    <property type="entry name" value="HCR"/>
</dbReference>
<evidence type="ECO:0000256" key="2">
    <source>
        <dbReference type="ARBA" id="ARBA00004123"/>
    </source>
</evidence>
<name>A0AAW2ZJR6_9EUKA</name>
<dbReference type="PANTHER" id="PTHR46822">
    <property type="entry name" value="COILED-COIL ALPHA-HELICAL ROD PROTEIN 1"/>
    <property type="match status" value="1"/>
</dbReference>
<dbReference type="GO" id="GO:0005737">
    <property type="term" value="C:cytoplasm"/>
    <property type="evidence" value="ECO:0007669"/>
    <property type="project" value="UniProtKB-SubCell"/>
</dbReference>
<keyword evidence="5" id="KW-0217">Developmental protein</keyword>
<evidence type="ECO:0000256" key="5">
    <source>
        <dbReference type="ARBA" id="ARBA00022473"/>
    </source>
</evidence>
<evidence type="ECO:0000256" key="1">
    <source>
        <dbReference type="ARBA" id="ARBA00003936"/>
    </source>
</evidence>
<evidence type="ECO:0000256" key="9">
    <source>
        <dbReference type="ARBA" id="ARBA00023242"/>
    </source>
</evidence>
<evidence type="ECO:0000256" key="3">
    <source>
        <dbReference type="ARBA" id="ARBA00004496"/>
    </source>
</evidence>
<dbReference type="GO" id="GO:0006611">
    <property type="term" value="P:protein export from nucleus"/>
    <property type="evidence" value="ECO:0007669"/>
    <property type="project" value="TreeGrafter"/>
</dbReference>
<keyword evidence="7" id="KW-0221">Differentiation</keyword>
<dbReference type="PANTHER" id="PTHR46822:SF1">
    <property type="entry name" value="COILED-COIL ALPHA-HELICAL ROD PROTEIN 1"/>
    <property type="match status" value="1"/>
</dbReference>
<accession>A0AAW2ZJR6</accession>
<sequence length="609" mass="71103">MVEPLMFPQYNTDIAPHLPTIPGDNEEYTFNDRTTGTRSPSPHRSTIISVPQGELILKFLQDNRQNKEKRIREKSEKTLPSPPPPIVRSDFVQNQTKVLMHTPSPTRNDYALLQARSQSPTTKMVAQKDKPNVEIETLKQNNKQLNDRIAALTEVIQIQTIEIDNSMDNIPNVGSDDVNLQINLIKNIAEFQLTLFRWREKVYELLVQKTAANFEHAQTVRELNEKIKQGQKVIDRLEYELKISKQQENNLKATVEYLDSTSQFAKNRIEEASDKHREMYSQLSQHQTAYKQICSMLEEFKINIDYGTDFLGECCNKLDAHEKRMSFAGNRIKLLRDLKERQNIKKKAKTIGTNTEQVYNEGLQSVPVGTIDYLQDEVDRLTRERDYLARQRESSDEENRRFIAEETKKIKQMFEIKINAEIQRFREIQTEDKKLQLVFDKEKSDKMIRIEKECEEKVNRLVHDYEQKIASIEHQRAKFHTLLAQASEKLRSFERHSQREMEIVARREHQKDVEAKDRIDGLKKKNKEQEVEISSLKREIDAMRTSMDRFNKAGVGQVIPSVVGDGQQMSSFTQARSNQFVPIERLGKKSEIESMLDKINLSELDQDYL</sequence>
<evidence type="ECO:0000256" key="4">
    <source>
        <dbReference type="ARBA" id="ARBA00016468"/>
    </source>
</evidence>
<feature type="coiled-coil region" evidence="11">
    <location>
        <begin position="512"/>
        <end position="553"/>
    </location>
</feature>
<evidence type="ECO:0000256" key="12">
    <source>
        <dbReference type="SAM" id="MobiDB-lite"/>
    </source>
</evidence>
<comment type="function">
    <text evidence="1">May be a regulator of keratinocyte proliferation or differentiation.</text>
</comment>
<evidence type="ECO:0000256" key="11">
    <source>
        <dbReference type="SAM" id="Coils"/>
    </source>
</evidence>
<evidence type="ECO:0000256" key="10">
    <source>
        <dbReference type="ARBA" id="ARBA00031932"/>
    </source>
</evidence>